<comment type="subcellular location">
    <subcellularLocation>
        <location evidence="1">Cell outer membrane</location>
        <topology evidence="1">Multi-pass membrane protein</topology>
    </subcellularLocation>
</comment>
<dbReference type="EC" id="3.1.1.77" evidence="1"/>
<dbReference type="Proteomes" id="UP000464524">
    <property type="component" value="Chromosome"/>
</dbReference>
<comment type="function">
    <text evidence="1">Has lipid A 3-O-deacylase activity. Hydrolyzes the ester bond at the 3 position of lipid A, a bioactive component of lipopolysaccharide (LPS), thereby releasing the primary fatty acyl moiety.</text>
</comment>
<dbReference type="AlphaFoldDB" id="A0A857JN99"/>
<dbReference type="EMBL" id="CP047656">
    <property type="protein sequence ID" value="QHJ12986.1"/>
    <property type="molecule type" value="Genomic_DNA"/>
</dbReference>
<feature type="chain" id="PRO_5032391706" description="Lipid A deacylase" evidence="3">
    <location>
        <begin position="23"/>
        <end position="180"/>
    </location>
</feature>
<keyword evidence="3" id="KW-0732">Signal</keyword>
<dbReference type="Gene3D" id="2.40.160.20">
    <property type="match status" value="1"/>
</dbReference>
<dbReference type="OrthoDB" id="9797122at2"/>
<accession>A0A857JN99</accession>
<keyword evidence="1" id="KW-0998">Cell outer membrane</keyword>
<dbReference type="Pfam" id="PF09411">
    <property type="entry name" value="PagL"/>
    <property type="match status" value="1"/>
</dbReference>
<evidence type="ECO:0000256" key="3">
    <source>
        <dbReference type="SAM" id="SignalP"/>
    </source>
</evidence>
<dbReference type="KEGG" id="pmes:FX988_03244"/>
<keyword evidence="1" id="KW-0472">Membrane</keyword>
<keyword evidence="5" id="KW-1185">Reference proteome</keyword>
<keyword evidence="1 4" id="KW-0378">Hydrolase</keyword>
<evidence type="ECO:0000256" key="1">
    <source>
        <dbReference type="PIRNR" id="PIRNR029681"/>
    </source>
</evidence>
<feature type="signal peptide" evidence="3">
    <location>
        <begin position="1"/>
        <end position="22"/>
    </location>
</feature>
<name>A0A857JN99_9ALTE</name>
<evidence type="ECO:0000313" key="5">
    <source>
        <dbReference type="Proteomes" id="UP000464524"/>
    </source>
</evidence>
<dbReference type="PIRSF" id="PIRSF029681">
    <property type="entry name" value="PagL"/>
    <property type="match status" value="1"/>
</dbReference>
<proteinExistence type="inferred from homology"/>
<sequence length="180" mass="20326">MGCRLYFCLFITLSLFSGAVTARQQGYAIDFLNGESSTQGVRLAYRPYVNQVAEIPVLGKVDLYWELSINFWEYGAQNNHQTNYAISISPVISKQFTTLWDKYPVKWEAGIGISLVKDREFAGKNIGSHYQFEDRLGVKVEFGENNDSSLALRYMHYSNGGLGSNNPGMNFLNIAYAKTF</sequence>
<dbReference type="InterPro" id="IPR018550">
    <property type="entry name" value="Lipid-A_deacylase-rel"/>
</dbReference>
<gene>
    <name evidence="4" type="ORF">FX988_03244</name>
</gene>
<reference evidence="4 5" key="1">
    <citation type="submission" date="2019-12" db="EMBL/GenBank/DDBJ databases">
        <title>Genome sequencing and assembly of endphytes of Porphyra tenera.</title>
        <authorList>
            <person name="Park J.M."/>
            <person name="Shin R."/>
            <person name="Jo S.H."/>
        </authorList>
    </citation>
    <scope>NUCLEOTIDE SEQUENCE [LARGE SCALE GENOMIC DNA]</scope>
    <source>
        <strain evidence="4 5">GPM4</strain>
    </source>
</reference>
<feature type="site" description="Critical for activity" evidence="2">
    <location>
        <position position="159"/>
    </location>
</feature>
<dbReference type="GO" id="GO:0050528">
    <property type="term" value="F:acyloxyacyl hydrolase activity"/>
    <property type="evidence" value="ECO:0007669"/>
    <property type="project" value="UniProtKB-EC"/>
</dbReference>
<organism evidence="4 5">
    <name type="scientific">Paraglaciecola mesophila</name>
    <dbReference type="NCBI Taxonomy" id="197222"/>
    <lineage>
        <taxon>Bacteria</taxon>
        <taxon>Pseudomonadati</taxon>
        <taxon>Pseudomonadota</taxon>
        <taxon>Gammaproteobacteria</taxon>
        <taxon>Alteromonadales</taxon>
        <taxon>Alteromonadaceae</taxon>
        <taxon>Paraglaciecola</taxon>
    </lineage>
</organism>
<comment type="similarity">
    <text evidence="1">Belongs to the PagL family.</text>
</comment>
<comment type="subunit">
    <text evidence="1">Homodimer.</text>
</comment>
<dbReference type="RefSeq" id="WP_160181127.1">
    <property type="nucleotide sequence ID" value="NZ_CP047656.1"/>
</dbReference>
<comment type="catalytic activity">
    <reaction evidence="1">
        <text>a 3-(acyloxy)acyl derivative of bacterial toxin + H2O = a 3-hydroxyacyl derivative of bacterial toxin + a fatty acid + H(+)</text>
        <dbReference type="Rhea" id="RHEA:12032"/>
        <dbReference type="ChEBI" id="CHEBI:15377"/>
        <dbReference type="ChEBI" id="CHEBI:15378"/>
        <dbReference type="ChEBI" id="CHEBI:28868"/>
        <dbReference type="ChEBI" id="CHEBI:136853"/>
        <dbReference type="ChEBI" id="CHEBI:140675"/>
        <dbReference type="EC" id="3.1.1.77"/>
    </reaction>
</comment>
<dbReference type="GO" id="GO:0009279">
    <property type="term" value="C:cell outer membrane"/>
    <property type="evidence" value="ECO:0007669"/>
    <property type="project" value="UniProtKB-SubCell"/>
</dbReference>
<protein>
    <recommendedName>
        <fullName evidence="1">Lipid A deacylase</fullName>
        <ecNumber evidence="1">3.1.1.77</ecNumber>
    </recommendedName>
    <alternativeName>
        <fullName evidence="1">LPS 3-O-deacylase</fullName>
    </alternativeName>
    <alternativeName>
        <fullName evidence="1">Outer membrane enzyme</fullName>
    </alternativeName>
</protein>
<evidence type="ECO:0000256" key="2">
    <source>
        <dbReference type="PIRSR" id="PIRSR029681-2"/>
    </source>
</evidence>
<evidence type="ECO:0000313" key="4">
    <source>
        <dbReference type="EMBL" id="QHJ12986.1"/>
    </source>
</evidence>